<feature type="compositionally biased region" description="Low complexity" evidence="1">
    <location>
        <begin position="8"/>
        <end position="22"/>
    </location>
</feature>
<dbReference type="AlphaFoldDB" id="A0A9Q0IEE5"/>
<evidence type="ECO:0000313" key="3">
    <source>
        <dbReference type="Proteomes" id="UP001148018"/>
    </source>
</evidence>
<name>A0A9Q0IEE5_9TELE</name>
<evidence type="ECO:0000256" key="1">
    <source>
        <dbReference type="SAM" id="MobiDB-lite"/>
    </source>
</evidence>
<gene>
    <name evidence="2" type="ORF">NHX12_000795</name>
</gene>
<keyword evidence="3" id="KW-1185">Reference proteome</keyword>
<reference evidence="2" key="1">
    <citation type="submission" date="2022-07" db="EMBL/GenBank/DDBJ databases">
        <title>Chromosome-level genome of Muraenolepis orangiensis.</title>
        <authorList>
            <person name="Kim J."/>
        </authorList>
    </citation>
    <scope>NUCLEOTIDE SEQUENCE</scope>
    <source>
        <strain evidence="2">KU_S4_2022</strain>
        <tissue evidence="2">Muscle</tissue>
    </source>
</reference>
<comment type="caution">
    <text evidence="2">The sequence shown here is derived from an EMBL/GenBank/DDBJ whole genome shotgun (WGS) entry which is preliminary data.</text>
</comment>
<protein>
    <submittedName>
        <fullName evidence="2">Uncharacterized protein</fullName>
    </submittedName>
</protein>
<evidence type="ECO:0000313" key="2">
    <source>
        <dbReference type="EMBL" id="KAJ3597267.1"/>
    </source>
</evidence>
<sequence>MASVTIGDTLATAEDGEATGAGRTHESNAVALRQSGAAAAVQRSLVRVLVNATIRHRTTVTYVRLGGSPGQRGGEGAASARAPELLLRSELSFVMSSSVLLSSPSHSYG</sequence>
<proteinExistence type="predicted"/>
<dbReference type="Proteomes" id="UP001148018">
    <property type="component" value="Unassembled WGS sequence"/>
</dbReference>
<feature type="region of interest" description="Disordered" evidence="1">
    <location>
        <begin position="1"/>
        <end position="25"/>
    </location>
</feature>
<organism evidence="2 3">
    <name type="scientific">Muraenolepis orangiensis</name>
    <name type="common">Patagonian moray cod</name>
    <dbReference type="NCBI Taxonomy" id="630683"/>
    <lineage>
        <taxon>Eukaryota</taxon>
        <taxon>Metazoa</taxon>
        <taxon>Chordata</taxon>
        <taxon>Craniata</taxon>
        <taxon>Vertebrata</taxon>
        <taxon>Euteleostomi</taxon>
        <taxon>Actinopterygii</taxon>
        <taxon>Neopterygii</taxon>
        <taxon>Teleostei</taxon>
        <taxon>Neoteleostei</taxon>
        <taxon>Acanthomorphata</taxon>
        <taxon>Zeiogadaria</taxon>
        <taxon>Gadariae</taxon>
        <taxon>Gadiformes</taxon>
        <taxon>Muraenolepidoidei</taxon>
        <taxon>Muraenolepididae</taxon>
        <taxon>Muraenolepis</taxon>
    </lineage>
</organism>
<dbReference type="EMBL" id="JANIIK010000109">
    <property type="protein sequence ID" value="KAJ3597267.1"/>
    <property type="molecule type" value="Genomic_DNA"/>
</dbReference>
<accession>A0A9Q0IEE5</accession>